<name>A0ABQ7Q9Q3_PLUXY</name>
<evidence type="ECO:0000313" key="3">
    <source>
        <dbReference type="Proteomes" id="UP000823941"/>
    </source>
</evidence>
<proteinExistence type="predicted"/>
<feature type="compositionally biased region" description="Basic and acidic residues" evidence="1">
    <location>
        <begin position="94"/>
        <end position="111"/>
    </location>
</feature>
<evidence type="ECO:0000313" key="2">
    <source>
        <dbReference type="EMBL" id="KAG7301967.1"/>
    </source>
</evidence>
<feature type="compositionally biased region" description="Basic and acidic residues" evidence="1">
    <location>
        <begin position="53"/>
        <end position="62"/>
    </location>
</feature>
<sequence length="111" mass="12392">MGQAVPLSWSIPIGRAAGPGELSVRPHPQPEPLLAVQPLERDRRPRLRTTRSPSEDIRDAAAVRDQPLLGSRVRLLPETLQGKRKDAQANGRRSPREPWRRGDAGRFSRHG</sequence>
<protein>
    <submittedName>
        <fullName evidence="2">Uncharacterized protein</fullName>
    </submittedName>
</protein>
<gene>
    <name evidence="2" type="ORF">JYU34_013416</name>
</gene>
<reference evidence="2 3" key="1">
    <citation type="submission" date="2021-06" db="EMBL/GenBank/DDBJ databases">
        <title>A haploid diamondback moth (Plutella xylostella L.) genome assembly resolves 31 chromosomes and identifies a diamide resistance mutation.</title>
        <authorList>
            <person name="Ward C.M."/>
            <person name="Perry K.D."/>
            <person name="Baker G."/>
            <person name="Powis K."/>
            <person name="Heckel D.G."/>
            <person name="Baxter S.W."/>
        </authorList>
    </citation>
    <scope>NUCLEOTIDE SEQUENCE [LARGE SCALE GENOMIC DNA]</scope>
    <source>
        <strain evidence="2 3">LV</strain>
        <tissue evidence="2">Single pupa</tissue>
    </source>
</reference>
<feature type="region of interest" description="Disordered" evidence="1">
    <location>
        <begin position="1"/>
        <end position="111"/>
    </location>
</feature>
<keyword evidence="3" id="KW-1185">Reference proteome</keyword>
<organism evidence="2 3">
    <name type="scientific">Plutella xylostella</name>
    <name type="common">Diamondback moth</name>
    <name type="synonym">Plutella maculipennis</name>
    <dbReference type="NCBI Taxonomy" id="51655"/>
    <lineage>
        <taxon>Eukaryota</taxon>
        <taxon>Metazoa</taxon>
        <taxon>Ecdysozoa</taxon>
        <taxon>Arthropoda</taxon>
        <taxon>Hexapoda</taxon>
        <taxon>Insecta</taxon>
        <taxon>Pterygota</taxon>
        <taxon>Neoptera</taxon>
        <taxon>Endopterygota</taxon>
        <taxon>Lepidoptera</taxon>
        <taxon>Glossata</taxon>
        <taxon>Ditrysia</taxon>
        <taxon>Yponomeutoidea</taxon>
        <taxon>Plutellidae</taxon>
        <taxon>Plutella</taxon>
    </lineage>
</organism>
<dbReference type="Proteomes" id="UP000823941">
    <property type="component" value="Chromosome 18"/>
</dbReference>
<dbReference type="EMBL" id="JAHIBW010000018">
    <property type="protein sequence ID" value="KAG7301967.1"/>
    <property type="molecule type" value="Genomic_DNA"/>
</dbReference>
<comment type="caution">
    <text evidence="2">The sequence shown here is derived from an EMBL/GenBank/DDBJ whole genome shotgun (WGS) entry which is preliminary data.</text>
</comment>
<accession>A0ABQ7Q9Q3</accession>
<evidence type="ECO:0000256" key="1">
    <source>
        <dbReference type="SAM" id="MobiDB-lite"/>
    </source>
</evidence>